<gene>
    <name evidence="2" type="ORF">MMYC01_210226</name>
    <name evidence="3" type="ORF">MMYC01_210354</name>
</gene>
<reference evidence="4" key="1">
    <citation type="submission" date="2015-06" db="EMBL/GenBank/DDBJ databases">
        <authorList>
            <person name="van de Sande W.W.J."/>
        </authorList>
    </citation>
    <scope>NUCLEOTIDE SEQUENCE [LARGE SCALE GENOMIC DNA]</scope>
    <source>
        <strain evidence="4">mm55</strain>
    </source>
</reference>
<reference evidence="3" key="2">
    <citation type="submission" date="2015-06" db="EMBL/GenBank/DDBJ databases">
        <authorList>
            <person name="Hoefler B.C."/>
            <person name="Straight P.D."/>
        </authorList>
    </citation>
    <scope>NUCLEOTIDE SEQUENCE [LARGE SCALE GENOMIC DNA]</scope>
    <source>
        <strain evidence="3">Mm55</strain>
    </source>
</reference>
<evidence type="ECO:0000256" key="1">
    <source>
        <dbReference type="SAM" id="SignalP"/>
    </source>
</evidence>
<reference evidence="3 4" key="3">
    <citation type="submission" date="2016-01" db="EMBL/GenBank/DDBJ databases">
        <title>Madurella mycetomatis genome sequencing.</title>
        <authorList>
            <person name="Van De Sande W."/>
        </authorList>
    </citation>
    <scope>NUCLEOTIDE SEQUENCE [LARGE SCALE GENOMIC DNA]</scope>
    <source>
        <strain evidence="3">Mm55</strain>
        <strain evidence="4">mm55</strain>
    </source>
</reference>
<dbReference type="EMBL" id="LCTW02000511">
    <property type="protein sequence ID" value="KXX73230.1"/>
    <property type="molecule type" value="Genomic_DNA"/>
</dbReference>
<dbReference type="EMBL" id="LCTW02000482">
    <property type="protein sequence ID" value="KXX73395.1"/>
    <property type="molecule type" value="Genomic_DNA"/>
</dbReference>
<dbReference type="VEuPathDB" id="FungiDB:MMYC01_210354"/>
<comment type="caution">
    <text evidence="3">The sequence shown here is derived from an EMBL/GenBank/DDBJ whole genome shotgun (WGS) entry which is preliminary data.</text>
</comment>
<sequence>MGAPVRQLILLAMALVKPAMGSVAKQQEAAVATPTPEYEFISSPGMPLPESLGLTVAELFNKTWVGELFKDAHKSQLLRLIENPARQQLNWVHRPSLENTCDRDGHENEPENGIRVCATSFMR</sequence>
<feature type="chain" id="PRO_5014045961" evidence="1">
    <location>
        <begin position="22"/>
        <end position="123"/>
    </location>
</feature>
<organism evidence="3 4">
    <name type="scientific">Madurella mycetomatis</name>
    <dbReference type="NCBI Taxonomy" id="100816"/>
    <lineage>
        <taxon>Eukaryota</taxon>
        <taxon>Fungi</taxon>
        <taxon>Dikarya</taxon>
        <taxon>Ascomycota</taxon>
        <taxon>Pezizomycotina</taxon>
        <taxon>Sordariomycetes</taxon>
        <taxon>Sordariomycetidae</taxon>
        <taxon>Sordariales</taxon>
        <taxon>Sordariales incertae sedis</taxon>
        <taxon>Madurella</taxon>
    </lineage>
</organism>
<accession>A0A175VQ69</accession>
<evidence type="ECO:0000313" key="4">
    <source>
        <dbReference type="Proteomes" id="UP000078237"/>
    </source>
</evidence>
<proteinExistence type="predicted"/>
<keyword evidence="1" id="KW-0732">Signal</keyword>
<protein>
    <submittedName>
        <fullName evidence="3">Uncharacterized protein</fullName>
    </submittedName>
</protein>
<evidence type="ECO:0000313" key="3">
    <source>
        <dbReference type="EMBL" id="KXX73395.1"/>
    </source>
</evidence>
<dbReference type="VEuPathDB" id="FungiDB:MMYC01_210226"/>
<dbReference type="AlphaFoldDB" id="A0A175VQ69"/>
<keyword evidence="4" id="KW-1185">Reference proteome</keyword>
<name>A0A175VQ69_9PEZI</name>
<evidence type="ECO:0000313" key="2">
    <source>
        <dbReference type="EMBL" id="KXX73230.1"/>
    </source>
</evidence>
<feature type="signal peptide" evidence="1">
    <location>
        <begin position="1"/>
        <end position="21"/>
    </location>
</feature>
<dbReference type="Proteomes" id="UP000078237">
    <property type="component" value="Unassembled WGS sequence"/>
</dbReference>